<feature type="signal peptide" evidence="1">
    <location>
        <begin position="1"/>
        <end position="18"/>
    </location>
</feature>
<sequence>MKKLVFILSLLISFSVFAQDPVFQKSNFKAEKEAQEITDSYDLELSMTEKQELLFQKKVAEFLIRRYKIEAGLSGKEKLDVLYKLQQEETAEMNDILTQPQMDVYKKIKPSIQPVETVEKK</sequence>
<evidence type="ECO:0008006" key="4">
    <source>
        <dbReference type="Google" id="ProtNLM"/>
    </source>
</evidence>
<protein>
    <recommendedName>
        <fullName evidence="4">Peptidylprolyl isomerase</fullName>
    </recommendedName>
</protein>
<organism evidence="2 3">
    <name type="scientific">Aequorivita iocasae</name>
    <dbReference type="NCBI Taxonomy" id="2803865"/>
    <lineage>
        <taxon>Bacteria</taxon>
        <taxon>Pseudomonadati</taxon>
        <taxon>Bacteroidota</taxon>
        <taxon>Flavobacteriia</taxon>
        <taxon>Flavobacteriales</taxon>
        <taxon>Flavobacteriaceae</taxon>
        <taxon>Aequorivita</taxon>
    </lineage>
</organism>
<accession>A0ABX7DQ32</accession>
<evidence type="ECO:0000313" key="3">
    <source>
        <dbReference type="Proteomes" id="UP000629420"/>
    </source>
</evidence>
<name>A0ABX7DQ32_9FLAO</name>
<dbReference type="EMBL" id="CP068439">
    <property type="protein sequence ID" value="QQX76199.1"/>
    <property type="molecule type" value="Genomic_DNA"/>
</dbReference>
<keyword evidence="3" id="KW-1185">Reference proteome</keyword>
<dbReference type="RefSeq" id="WP_202336009.1">
    <property type="nucleotide sequence ID" value="NZ_CP068439.1"/>
</dbReference>
<gene>
    <name evidence="2" type="ORF">JK629_12785</name>
</gene>
<proteinExistence type="predicted"/>
<evidence type="ECO:0000313" key="2">
    <source>
        <dbReference type="EMBL" id="QQX76199.1"/>
    </source>
</evidence>
<dbReference type="Proteomes" id="UP000629420">
    <property type="component" value="Chromosome"/>
</dbReference>
<keyword evidence="1" id="KW-0732">Signal</keyword>
<reference evidence="2 3" key="1">
    <citation type="submission" date="2021-01" db="EMBL/GenBank/DDBJ databases">
        <title>Aequorivita sp. strain KX20305, a bacterium isolated from the sediment collected at a cold seep field in South China Sea.</title>
        <authorList>
            <person name="Zhang H."/>
            <person name="Li C."/>
        </authorList>
    </citation>
    <scope>NUCLEOTIDE SEQUENCE [LARGE SCALE GENOMIC DNA]</scope>
    <source>
        <strain evidence="2 3">KX20305</strain>
    </source>
</reference>
<feature type="chain" id="PRO_5045815866" description="Peptidylprolyl isomerase" evidence="1">
    <location>
        <begin position="19"/>
        <end position="121"/>
    </location>
</feature>
<evidence type="ECO:0000256" key="1">
    <source>
        <dbReference type="SAM" id="SignalP"/>
    </source>
</evidence>